<feature type="transmembrane region" description="Helical" evidence="7">
    <location>
        <begin position="383"/>
        <end position="402"/>
    </location>
</feature>
<evidence type="ECO:0000256" key="4">
    <source>
        <dbReference type="ARBA" id="ARBA00022692"/>
    </source>
</evidence>
<evidence type="ECO:0000256" key="5">
    <source>
        <dbReference type="ARBA" id="ARBA00022989"/>
    </source>
</evidence>
<evidence type="ECO:0000259" key="8">
    <source>
        <dbReference type="PROSITE" id="PS50850"/>
    </source>
</evidence>
<dbReference type="Pfam" id="PF05977">
    <property type="entry name" value="MFS_3"/>
    <property type="match status" value="1"/>
</dbReference>
<sequence length="408" mass="42194">MSDGEVLRIPAFARYWSGDAAAMFGSTITVVAVDVLVVNVFEASESQAGVVRAVQFLPYLLVGLLAGALVDRWRRKGVLAATYALRGALLLAVPILWLTGHLTLWVLAVVLFVVGVNAVFGAAANQSFLPSIVPRRSLVAANARIGQSGTVATTTGPAIGGGLVSWIGAPFTILVDAVTSLVAAACVASIDVEEERPHRSGRPHLLREIGAGLRFTYRHPTLGPLAVSTHVWFVGNSMAVTVFALLALRDLGFSGLAYGTVLAVAGVGGFVGALLATRVGRFLGEGNTMLLGRVLTPVAWSLVAVVPDAGVSAVVLAGLAQACYGFSLGVEEPSEMGYWQAATPGHMLGRVNATRRSANRTMAVVGSLAGGVLAGAVGYRETLWIAVGVFVAAVAVIAFSPLRGARAD</sequence>
<evidence type="ECO:0000256" key="2">
    <source>
        <dbReference type="ARBA" id="ARBA00022448"/>
    </source>
</evidence>
<keyword evidence="6 7" id="KW-0472">Membrane</keyword>
<dbReference type="InterPro" id="IPR010290">
    <property type="entry name" value="TM_effector"/>
</dbReference>
<evidence type="ECO:0000256" key="1">
    <source>
        <dbReference type="ARBA" id="ARBA00004651"/>
    </source>
</evidence>
<comment type="subcellular location">
    <subcellularLocation>
        <location evidence="1">Cell membrane</location>
        <topology evidence="1">Multi-pass membrane protein</topology>
    </subcellularLocation>
</comment>
<dbReference type="SUPFAM" id="SSF103473">
    <property type="entry name" value="MFS general substrate transporter"/>
    <property type="match status" value="1"/>
</dbReference>
<evidence type="ECO:0000313" key="10">
    <source>
        <dbReference type="Proteomes" id="UP001596455"/>
    </source>
</evidence>
<dbReference type="InterPro" id="IPR036259">
    <property type="entry name" value="MFS_trans_sf"/>
</dbReference>
<gene>
    <name evidence="9" type="ORF">ACFQQL_01245</name>
</gene>
<dbReference type="PROSITE" id="PS50850">
    <property type="entry name" value="MFS"/>
    <property type="match status" value="1"/>
</dbReference>
<keyword evidence="2" id="KW-0813">Transport</keyword>
<proteinExistence type="predicted"/>
<protein>
    <submittedName>
        <fullName evidence="9">MFS transporter</fullName>
    </submittedName>
</protein>
<feature type="domain" description="Major facilitator superfamily (MFS) profile" evidence="8">
    <location>
        <begin position="221"/>
        <end position="408"/>
    </location>
</feature>
<feature type="transmembrane region" description="Helical" evidence="7">
    <location>
        <begin position="104"/>
        <end position="125"/>
    </location>
</feature>
<dbReference type="PANTHER" id="PTHR23513">
    <property type="entry name" value="INTEGRAL MEMBRANE EFFLUX PROTEIN-RELATED"/>
    <property type="match status" value="1"/>
</dbReference>
<feature type="transmembrane region" description="Helical" evidence="7">
    <location>
        <begin position="357"/>
        <end position="377"/>
    </location>
</feature>
<dbReference type="CDD" id="cd06173">
    <property type="entry name" value="MFS_MefA_like"/>
    <property type="match status" value="1"/>
</dbReference>
<evidence type="ECO:0000256" key="6">
    <source>
        <dbReference type="ARBA" id="ARBA00023136"/>
    </source>
</evidence>
<keyword evidence="10" id="KW-1185">Reference proteome</keyword>
<feature type="transmembrane region" description="Helical" evidence="7">
    <location>
        <begin position="77"/>
        <end position="98"/>
    </location>
</feature>
<feature type="transmembrane region" description="Helical" evidence="7">
    <location>
        <begin position="21"/>
        <end position="41"/>
    </location>
</feature>
<evidence type="ECO:0000256" key="3">
    <source>
        <dbReference type="ARBA" id="ARBA00022475"/>
    </source>
</evidence>
<evidence type="ECO:0000256" key="7">
    <source>
        <dbReference type="SAM" id="Phobius"/>
    </source>
</evidence>
<reference evidence="10" key="1">
    <citation type="journal article" date="2019" name="Int. J. Syst. Evol. Microbiol.">
        <title>The Global Catalogue of Microorganisms (GCM) 10K type strain sequencing project: providing services to taxonomists for standard genome sequencing and annotation.</title>
        <authorList>
            <consortium name="The Broad Institute Genomics Platform"/>
            <consortium name="The Broad Institute Genome Sequencing Center for Infectious Disease"/>
            <person name="Wu L."/>
            <person name="Ma J."/>
        </authorList>
    </citation>
    <scope>NUCLEOTIDE SEQUENCE [LARGE SCALE GENOMIC DNA]</scope>
    <source>
        <strain evidence="10">JCM 1490</strain>
    </source>
</reference>
<feature type="transmembrane region" description="Helical" evidence="7">
    <location>
        <begin position="53"/>
        <end position="70"/>
    </location>
</feature>
<dbReference type="Proteomes" id="UP001596455">
    <property type="component" value="Unassembled WGS sequence"/>
</dbReference>
<dbReference type="PANTHER" id="PTHR23513:SF6">
    <property type="entry name" value="MAJOR FACILITATOR SUPERFAMILY ASSOCIATED DOMAIN-CONTAINING PROTEIN"/>
    <property type="match status" value="1"/>
</dbReference>
<dbReference type="RefSeq" id="WP_382390441.1">
    <property type="nucleotide sequence ID" value="NZ_JBHTCQ010000001.1"/>
</dbReference>
<comment type="caution">
    <text evidence="9">The sequence shown here is derived from an EMBL/GenBank/DDBJ whole genome shotgun (WGS) entry which is preliminary data.</text>
</comment>
<feature type="transmembrane region" description="Helical" evidence="7">
    <location>
        <begin position="230"/>
        <end position="248"/>
    </location>
</feature>
<name>A0ABW2Q6X9_9MICO</name>
<feature type="transmembrane region" description="Helical" evidence="7">
    <location>
        <begin position="255"/>
        <end position="277"/>
    </location>
</feature>
<keyword evidence="5 7" id="KW-1133">Transmembrane helix</keyword>
<keyword evidence="3" id="KW-1003">Cell membrane</keyword>
<accession>A0ABW2Q6X9</accession>
<dbReference type="EMBL" id="JBHTCQ010000001">
    <property type="protein sequence ID" value="MFC7403717.1"/>
    <property type="molecule type" value="Genomic_DNA"/>
</dbReference>
<organism evidence="9 10">
    <name type="scientific">Georgenia alba</name>
    <dbReference type="NCBI Taxonomy" id="2233858"/>
    <lineage>
        <taxon>Bacteria</taxon>
        <taxon>Bacillati</taxon>
        <taxon>Actinomycetota</taxon>
        <taxon>Actinomycetes</taxon>
        <taxon>Micrococcales</taxon>
        <taxon>Bogoriellaceae</taxon>
        <taxon>Georgenia</taxon>
    </lineage>
</organism>
<evidence type="ECO:0000313" key="9">
    <source>
        <dbReference type="EMBL" id="MFC7403717.1"/>
    </source>
</evidence>
<dbReference type="Gene3D" id="1.20.1250.20">
    <property type="entry name" value="MFS general substrate transporter like domains"/>
    <property type="match status" value="1"/>
</dbReference>
<keyword evidence="4 7" id="KW-0812">Transmembrane</keyword>
<feature type="transmembrane region" description="Helical" evidence="7">
    <location>
        <begin position="297"/>
        <end position="319"/>
    </location>
</feature>
<dbReference type="InterPro" id="IPR020846">
    <property type="entry name" value="MFS_dom"/>
</dbReference>